<comment type="caution">
    <text evidence="1">The sequence shown here is derived from an EMBL/GenBank/DDBJ whole genome shotgun (WGS) entry which is preliminary data.</text>
</comment>
<reference evidence="1 2" key="1">
    <citation type="journal article" date="2021" name="Elife">
        <title>Chloroplast acquisition without the gene transfer in kleptoplastic sea slugs, Plakobranchus ocellatus.</title>
        <authorList>
            <person name="Maeda T."/>
            <person name="Takahashi S."/>
            <person name="Yoshida T."/>
            <person name="Shimamura S."/>
            <person name="Takaki Y."/>
            <person name="Nagai Y."/>
            <person name="Toyoda A."/>
            <person name="Suzuki Y."/>
            <person name="Arimoto A."/>
            <person name="Ishii H."/>
            <person name="Satoh N."/>
            <person name="Nishiyama T."/>
            <person name="Hasebe M."/>
            <person name="Maruyama T."/>
            <person name="Minagawa J."/>
            <person name="Obokata J."/>
            <person name="Shigenobu S."/>
        </authorList>
    </citation>
    <scope>NUCLEOTIDE SEQUENCE [LARGE SCALE GENOMIC DNA]</scope>
</reference>
<name>A0AAV4A2T2_9GAST</name>
<proteinExistence type="predicted"/>
<organism evidence="1 2">
    <name type="scientific">Plakobranchus ocellatus</name>
    <dbReference type="NCBI Taxonomy" id="259542"/>
    <lineage>
        <taxon>Eukaryota</taxon>
        <taxon>Metazoa</taxon>
        <taxon>Spiralia</taxon>
        <taxon>Lophotrochozoa</taxon>
        <taxon>Mollusca</taxon>
        <taxon>Gastropoda</taxon>
        <taxon>Heterobranchia</taxon>
        <taxon>Euthyneura</taxon>
        <taxon>Panpulmonata</taxon>
        <taxon>Sacoglossa</taxon>
        <taxon>Placobranchoidea</taxon>
        <taxon>Plakobranchidae</taxon>
        <taxon>Plakobranchus</taxon>
    </lineage>
</organism>
<gene>
    <name evidence="1" type="ORF">PoB_002897100</name>
</gene>
<protein>
    <submittedName>
        <fullName evidence="1">Uncharacterized protein</fullName>
    </submittedName>
</protein>
<keyword evidence="2" id="KW-1185">Reference proteome</keyword>
<dbReference type="EMBL" id="BLXT01003580">
    <property type="protein sequence ID" value="GFO02466.1"/>
    <property type="molecule type" value="Genomic_DNA"/>
</dbReference>
<dbReference type="AlphaFoldDB" id="A0AAV4A2T2"/>
<evidence type="ECO:0000313" key="1">
    <source>
        <dbReference type="EMBL" id="GFO02466.1"/>
    </source>
</evidence>
<sequence length="170" mass="18930">MISGFSGLTIGQSTDGDKDHYRCTTDATCWPVYQLLFTLQTHSCFIYTSFEQNINFFFFLEQDAIILNHNTTAVGFEIFIQAEQLASSDEEKLMVCHVSRKRIDIKIPGIVNWFDNNLMSSFDIRQALFASVFCIVSPHQGDLRLSGPPSGQGDGGGARTMTEGSLLISE</sequence>
<evidence type="ECO:0000313" key="2">
    <source>
        <dbReference type="Proteomes" id="UP000735302"/>
    </source>
</evidence>
<accession>A0AAV4A2T2</accession>
<dbReference type="Proteomes" id="UP000735302">
    <property type="component" value="Unassembled WGS sequence"/>
</dbReference>